<organism evidence="9 10">
    <name type="scientific">Vicingus serpentipes</name>
    <dbReference type="NCBI Taxonomy" id="1926625"/>
    <lineage>
        <taxon>Bacteria</taxon>
        <taxon>Pseudomonadati</taxon>
        <taxon>Bacteroidota</taxon>
        <taxon>Flavobacteriia</taxon>
        <taxon>Flavobacteriales</taxon>
        <taxon>Vicingaceae</taxon>
        <taxon>Vicingus</taxon>
    </lineage>
</organism>
<dbReference type="Gene3D" id="3.40.50.1700">
    <property type="entry name" value="Glycoside hydrolase family 3 C-terminal domain"/>
    <property type="match status" value="1"/>
</dbReference>
<sequence length="991" mass="110817">MNKIGGIVLLFVFFISSAFISPLLDKGLGKKENDPPFFKTPSNWADSVLQTMTIDEKIAQMLMVAAYSNKDEKHELAIEKLITENKIGGLIFMQGGPERQARLYNRYQKISKIPLMISIDGEWGLAMRLDSTVKYPYQMTLGAIQDEKLIYEMGVDIGEQCQRLGIQVNFAPVVDVNVNPKNPIINARSFGENKYNVAQKGVAYMKGMQSVNVLANAKHFPGHGDTDMDSHKSLPIINHDVNRMDSVELYPFKQLIENELASMMVAHLYIPAYENTPNTATTLSKNVVTNLLQDSLGFKGLIFTDALNMKGVSSFYKPGIVDVKALLAGNDVLLFSEDVPTAITEIKNAIANADISVEEIDRRCLKILVAKEWAGLNTNNQVKLKNLTADLNKKEYELLNKKLFQKALTVLKNENDLIPFKRLDTLNIASIAIGDGEFEDFQSSLGLYSSVANFNAQDITDDNLISWIEDLKKFNTVIVSFHNSDKNPWKKYKISTNAKRLVEKLNVTDCNVVLVDFMNPYSLIGFDALEDVSSLISAYQNNKYTNHAVAELLFGAIGATGKLPVSVSEKYKVGAGIDIEPLGRFSYVVSEEIGIPENDLYKIDSIALSGVMEGAYPGCQVFVAKDGNVIYNKSFGYHTYDSLIQVKNSDIYDLASITKVASTLLTVMQLQDQEKFSLDLNLCDYLSDLIPDTSDYGNLNLREILAHQSGLQAWVPFYLKTIRNKELDPVIYSSDSSNFYPYRVAKNIYINQHYPDIIYQRILKGPLKEKEYKYSDLGYYFLLKIAEKQTGEKLNDYVGNIYSQMGMSTSGYLPRNRFSLDRIPPTEDDKIFRKQIIHGDVHDPGAAMLGGVGGHAGLFSNANDLGKLMQMYVNKGEYGGERYIKDTTLNEFIKCQFCVDGNRRGAGFDKPVTDGEGGPTCSCVSYLSFGHSGFTGTIAWADPVENIVYVFLSNRTFPDAENKKLLRMNIRTDIQQVIYDAVNKNKAISSN</sequence>
<feature type="domain" description="Glycoside hydrolase family 3 C-terminal" evidence="8">
    <location>
        <begin position="409"/>
        <end position="570"/>
    </location>
</feature>
<dbReference type="PRINTS" id="PR00133">
    <property type="entry name" value="GLHYDRLASE3"/>
</dbReference>
<dbReference type="SUPFAM" id="SSF56601">
    <property type="entry name" value="beta-lactamase/transpeptidase-like"/>
    <property type="match status" value="1"/>
</dbReference>
<comment type="similarity">
    <text evidence="2">Belongs to the glycosyl hydrolase 3 family.</text>
</comment>
<name>A0A5C6RZ56_9FLAO</name>
<keyword evidence="4 9" id="KW-0378">Hydrolase</keyword>
<dbReference type="Pfam" id="PF01915">
    <property type="entry name" value="Glyco_hydro_3_C"/>
    <property type="match status" value="1"/>
</dbReference>
<dbReference type="GO" id="GO:0005975">
    <property type="term" value="P:carbohydrate metabolic process"/>
    <property type="evidence" value="ECO:0007669"/>
    <property type="project" value="InterPro"/>
</dbReference>
<dbReference type="AlphaFoldDB" id="A0A5C6RZ56"/>
<evidence type="ECO:0000256" key="2">
    <source>
        <dbReference type="ARBA" id="ARBA00005336"/>
    </source>
</evidence>
<dbReference type="EMBL" id="VOOS01000001">
    <property type="protein sequence ID" value="TXB66652.1"/>
    <property type="molecule type" value="Genomic_DNA"/>
</dbReference>
<evidence type="ECO:0000256" key="1">
    <source>
        <dbReference type="ARBA" id="ARBA00001231"/>
    </source>
</evidence>
<evidence type="ECO:0000259" key="7">
    <source>
        <dbReference type="Pfam" id="PF00933"/>
    </source>
</evidence>
<evidence type="ECO:0000313" key="9">
    <source>
        <dbReference type="EMBL" id="TXB66652.1"/>
    </source>
</evidence>
<evidence type="ECO:0000256" key="4">
    <source>
        <dbReference type="ARBA" id="ARBA00022801"/>
    </source>
</evidence>
<dbReference type="InterPro" id="IPR050226">
    <property type="entry name" value="NagZ_Beta-hexosaminidase"/>
</dbReference>
<dbReference type="InterPro" id="IPR012338">
    <property type="entry name" value="Beta-lactam/transpept-like"/>
</dbReference>
<reference evidence="9 10" key="1">
    <citation type="submission" date="2019-08" db="EMBL/GenBank/DDBJ databases">
        <title>Genome of Vicingus serpentipes NCIMB 15042.</title>
        <authorList>
            <person name="Bowman J.P."/>
        </authorList>
    </citation>
    <scope>NUCLEOTIDE SEQUENCE [LARGE SCALE GENOMIC DNA]</scope>
    <source>
        <strain evidence="9 10">NCIMB 15042</strain>
    </source>
</reference>
<dbReference type="InterPro" id="IPR036881">
    <property type="entry name" value="Glyco_hydro_3_C_sf"/>
</dbReference>
<comment type="catalytic activity">
    <reaction evidence="1">
        <text>Hydrolysis of terminal non-reducing N-acetyl-D-hexosamine residues in N-acetyl-beta-D-hexosaminides.</text>
        <dbReference type="EC" id="3.2.1.52"/>
    </reaction>
</comment>
<evidence type="ECO:0000256" key="5">
    <source>
        <dbReference type="ARBA" id="ARBA00023295"/>
    </source>
</evidence>
<dbReference type="GO" id="GO:0004563">
    <property type="term" value="F:beta-N-acetylhexosaminidase activity"/>
    <property type="evidence" value="ECO:0007669"/>
    <property type="project" value="UniProtKB-EC"/>
</dbReference>
<evidence type="ECO:0000313" key="10">
    <source>
        <dbReference type="Proteomes" id="UP000321721"/>
    </source>
</evidence>
<dbReference type="SUPFAM" id="SSF51445">
    <property type="entry name" value="(Trans)glycosidases"/>
    <property type="match status" value="1"/>
</dbReference>
<feature type="domain" description="Glycoside hydrolase family 3 N-terminal" evidence="7">
    <location>
        <begin position="53"/>
        <end position="368"/>
    </location>
</feature>
<dbReference type="InterPro" id="IPR036962">
    <property type="entry name" value="Glyco_hydro_3_N_sf"/>
</dbReference>
<proteinExistence type="inferred from homology"/>
<dbReference type="InterPro" id="IPR001764">
    <property type="entry name" value="Glyco_hydro_3_N"/>
</dbReference>
<dbReference type="PANTHER" id="PTHR30480:SF13">
    <property type="entry name" value="BETA-HEXOSAMINIDASE"/>
    <property type="match status" value="1"/>
</dbReference>
<dbReference type="SUPFAM" id="SSF52279">
    <property type="entry name" value="Beta-D-glucan exohydrolase, C-terminal domain"/>
    <property type="match status" value="1"/>
</dbReference>
<dbReference type="InterPro" id="IPR002772">
    <property type="entry name" value="Glyco_hydro_3_C"/>
</dbReference>
<dbReference type="InterPro" id="IPR017853">
    <property type="entry name" value="GH"/>
</dbReference>
<dbReference type="EC" id="3.2.1.52" evidence="3"/>
<dbReference type="GO" id="GO:0009254">
    <property type="term" value="P:peptidoglycan turnover"/>
    <property type="evidence" value="ECO:0007669"/>
    <property type="project" value="TreeGrafter"/>
</dbReference>
<dbReference type="OrthoDB" id="9805821at2"/>
<feature type="domain" description="Beta-lactamase-related" evidence="6">
    <location>
        <begin position="612"/>
        <end position="963"/>
    </location>
</feature>
<dbReference type="Gene3D" id="3.40.710.10">
    <property type="entry name" value="DD-peptidase/beta-lactamase superfamily"/>
    <property type="match status" value="1"/>
</dbReference>
<comment type="caution">
    <text evidence="9">The sequence shown here is derived from an EMBL/GenBank/DDBJ whole genome shotgun (WGS) entry which is preliminary data.</text>
</comment>
<keyword evidence="10" id="KW-1185">Reference proteome</keyword>
<dbReference type="PANTHER" id="PTHR30480">
    <property type="entry name" value="BETA-HEXOSAMINIDASE-RELATED"/>
    <property type="match status" value="1"/>
</dbReference>
<evidence type="ECO:0000259" key="6">
    <source>
        <dbReference type="Pfam" id="PF00144"/>
    </source>
</evidence>
<evidence type="ECO:0000259" key="8">
    <source>
        <dbReference type="Pfam" id="PF01915"/>
    </source>
</evidence>
<dbReference type="Pfam" id="PF00144">
    <property type="entry name" value="Beta-lactamase"/>
    <property type="match status" value="1"/>
</dbReference>
<dbReference type="Proteomes" id="UP000321721">
    <property type="component" value="Unassembled WGS sequence"/>
</dbReference>
<gene>
    <name evidence="9" type="ORF">FRY74_00275</name>
</gene>
<evidence type="ECO:0000256" key="3">
    <source>
        <dbReference type="ARBA" id="ARBA00012663"/>
    </source>
</evidence>
<keyword evidence="5" id="KW-0326">Glycosidase</keyword>
<dbReference type="Pfam" id="PF00933">
    <property type="entry name" value="Glyco_hydro_3"/>
    <property type="match status" value="1"/>
</dbReference>
<accession>A0A5C6RZ56</accession>
<dbReference type="InterPro" id="IPR001466">
    <property type="entry name" value="Beta-lactam-related"/>
</dbReference>
<dbReference type="Gene3D" id="3.20.20.300">
    <property type="entry name" value="Glycoside hydrolase, family 3, N-terminal domain"/>
    <property type="match status" value="1"/>
</dbReference>
<protein>
    <recommendedName>
        <fullName evidence="3">beta-N-acetylhexosaminidase</fullName>
        <ecNumber evidence="3">3.2.1.52</ecNumber>
    </recommendedName>
</protein>
<dbReference type="RefSeq" id="WP_147097486.1">
    <property type="nucleotide sequence ID" value="NZ_VOOS01000001.1"/>
</dbReference>